<dbReference type="Proteomes" id="UP001623591">
    <property type="component" value="Unassembled WGS sequence"/>
</dbReference>
<evidence type="ECO:0000256" key="12">
    <source>
        <dbReference type="SAM" id="Phobius"/>
    </source>
</evidence>
<evidence type="ECO:0000256" key="5">
    <source>
        <dbReference type="ARBA" id="ARBA00022449"/>
    </source>
</evidence>
<feature type="transmembrane region" description="Helical" evidence="12">
    <location>
        <begin position="315"/>
        <end position="340"/>
    </location>
</feature>
<feature type="transmembrane region" description="Helical" evidence="12">
    <location>
        <begin position="131"/>
        <end position="153"/>
    </location>
</feature>
<dbReference type="InterPro" id="IPR050222">
    <property type="entry name" value="MATE_MdtK"/>
</dbReference>
<keyword evidence="7 12" id="KW-0812">Transmembrane</keyword>
<dbReference type="CDD" id="cd13137">
    <property type="entry name" value="MATE_NorM_like"/>
    <property type="match status" value="1"/>
</dbReference>
<dbReference type="InterPro" id="IPR002528">
    <property type="entry name" value="MATE_fam"/>
</dbReference>
<evidence type="ECO:0000256" key="11">
    <source>
        <dbReference type="ARBA" id="ARBA00031636"/>
    </source>
</evidence>
<gene>
    <name evidence="13" type="ORF">ACJDUG_02545</name>
</gene>
<feature type="transmembrane region" description="Helical" evidence="12">
    <location>
        <begin position="283"/>
        <end position="303"/>
    </location>
</feature>
<comment type="subcellular location">
    <subcellularLocation>
        <location evidence="2">Cell membrane</location>
        <topology evidence="2">Multi-pass membrane protein</topology>
    </subcellularLocation>
</comment>
<feature type="transmembrane region" description="Helical" evidence="12">
    <location>
        <begin position="418"/>
        <end position="438"/>
    </location>
</feature>
<dbReference type="NCBIfam" id="TIGR00797">
    <property type="entry name" value="matE"/>
    <property type="match status" value="1"/>
</dbReference>
<keyword evidence="6" id="KW-1003">Cell membrane</keyword>
<feature type="transmembrane region" description="Helical" evidence="12">
    <location>
        <begin position="257"/>
        <end position="277"/>
    </location>
</feature>
<evidence type="ECO:0000256" key="9">
    <source>
        <dbReference type="ARBA" id="ARBA00023065"/>
    </source>
</evidence>
<keyword evidence="10 12" id="KW-0472">Membrane</keyword>
<feature type="transmembrane region" description="Helical" evidence="12">
    <location>
        <begin position="390"/>
        <end position="412"/>
    </location>
</feature>
<evidence type="ECO:0000256" key="3">
    <source>
        <dbReference type="ARBA" id="ARBA00020268"/>
    </source>
</evidence>
<feature type="transmembrane region" description="Helical" evidence="12">
    <location>
        <begin position="160"/>
        <end position="182"/>
    </location>
</feature>
<evidence type="ECO:0000313" key="13">
    <source>
        <dbReference type="EMBL" id="MFL0245855.1"/>
    </source>
</evidence>
<protein>
    <recommendedName>
        <fullName evidence="3">Probable multidrug resistance protein NorM</fullName>
    </recommendedName>
    <alternativeName>
        <fullName evidence="11">Multidrug-efflux transporter</fullName>
    </alternativeName>
</protein>
<keyword evidence="9" id="KW-0406">Ion transport</keyword>
<organism evidence="13 14">
    <name type="scientific">Candidatus Clostridium stratigraminis</name>
    <dbReference type="NCBI Taxonomy" id="3381661"/>
    <lineage>
        <taxon>Bacteria</taxon>
        <taxon>Bacillati</taxon>
        <taxon>Bacillota</taxon>
        <taxon>Clostridia</taxon>
        <taxon>Eubacteriales</taxon>
        <taxon>Clostridiaceae</taxon>
        <taxon>Clostridium</taxon>
    </lineage>
</organism>
<keyword evidence="5" id="KW-0050">Antiport</keyword>
<feature type="transmembrane region" description="Helical" evidence="12">
    <location>
        <begin position="197"/>
        <end position="215"/>
    </location>
</feature>
<evidence type="ECO:0000256" key="4">
    <source>
        <dbReference type="ARBA" id="ARBA00022448"/>
    </source>
</evidence>
<evidence type="ECO:0000256" key="10">
    <source>
        <dbReference type="ARBA" id="ARBA00023136"/>
    </source>
</evidence>
<comment type="function">
    <text evidence="1">Multidrug efflux pump.</text>
</comment>
<dbReference type="PANTHER" id="PTHR43298:SF4">
    <property type="entry name" value="DRUG_SODIUM ANTIPORTER"/>
    <property type="match status" value="1"/>
</dbReference>
<accession>A0ABW8T2K9</accession>
<evidence type="ECO:0000256" key="6">
    <source>
        <dbReference type="ARBA" id="ARBA00022475"/>
    </source>
</evidence>
<feature type="transmembrane region" description="Helical" evidence="12">
    <location>
        <begin position="53"/>
        <end position="78"/>
    </location>
</feature>
<keyword evidence="4" id="KW-0813">Transport</keyword>
<keyword evidence="14" id="KW-1185">Reference proteome</keyword>
<evidence type="ECO:0000256" key="8">
    <source>
        <dbReference type="ARBA" id="ARBA00022989"/>
    </source>
</evidence>
<keyword evidence="8 12" id="KW-1133">Transmembrane helix</keyword>
<feature type="transmembrane region" description="Helical" evidence="12">
    <location>
        <begin position="90"/>
        <end position="111"/>
    </location>
</feature>
<name>A0ABW8T2K9_9CLOT</name>
<evidence type="ECO:0000256" key="7">
    <source>
        <dbReference type="ARBA" id="ARBA00022692"/>
    </source>
</evidence>
<dbReference type="PIRSF" id="PIRSF006603">
    <property type="entry name" value="DinF"/>
    <property type="match status" value="1"/>
</dbReference>
<proteinExistence type="predicted"/>
<dbReference type="RefSeq" id="WP_406768310.1">
    <property type="nucleotide sequence ID" value="NZ_JBJHZZ010000001.1"/>
</dbReference>
<evidence type="ECO:0000313" key="14">
    <source>
        <dbReference type="Proteomes" id="UP001623591"/>
    </source>
</evidence>
<dbReference type="Pfam" id="PF01554">
    <property type="entry name" value="MatE"/>
    <property type="match status" value="2"/>
</dbReference>
<dbReference type="PANTHER" id="PTHR43298">
    <property type="entry name" value="MULTIDRUG RESISTANCE PROTEIN NORM-RELATED"/>
    <property type="match status" value="1"/>
</dbReference>
<evidence type="ECO:0000256" key="1">
    <source>
        <dbReference type="ARBA" id="ARBA00003408"/>
    </source>
</evidence>
<dbReference type="InterPro" id="IPR048279">
    <property type="entry name" value="MdtK-like"/>
</dbReference>
<reference evidence="13 14" key="1">
    <citation type="submission" date="2024-11" db="EMBL/GenBank/DDBJ databases">
        <authorList>
            <person name="Heng Y.C."/>
            <person name="Lim A.C.H."/>
            <person name="Lee J.K.Y."/>
            <person name="Kittelmann S."/>
        </authorList>
    </citation>
    <scope>NUCLEOTIDE SEQUENCE [LARGE SCALE GENOMIC DNA]</scope>
    <source>
        <strain evidence="13 14">WILCCON 0185</strain>
    </source>
</reference>
<comment type="caution">
    <text evidence="13">The sequence shown here is derived from an EMBL/GenBank/DDBJ whole genome shotgun (WGS) entry which is preliminary data.</text>
</comment>
<dbReference type="EMBL" id="JBJHZZ010000001">
    <property type="protein sequence ID" value="MFL0245855.1"/>
    <property type="molecule type" value="Genomic_DNA"/>
</dbReference>
<sequence>MLNKKEIIEVFSISLPVIAEMLLYMIILLLDTAMVSIYGGHIAVSTVGLSSEIIYSISGIIIDVGIAVAVTSFIARMLGEKNIKAAEEYAAIGFYLGFLVSIIVCFMLFKFNSEILNFAGASSDVIALGNIYIRVISVGLFFKMLSGILSGILRGYGNTIIPLYTALIVLMINLFFDWLFIFGKLGFKELGIRGSGIAYNYAQIFGFLFLLTYIIQKSKIKIRLKYMLFISIHKLKEFLALCIPTSLEDASFNISRLLSLFIIMHNGTIAFASNQLATTVENISFMLGYGFSVAATTLVGIKVGERNYKTAKKYAYLCASFGAISMIICSICFLVIPEVLISFFVDKTEVEVVIYATQCLRTAAVEQPFIGLSLVFAAAMKGSGDTKSPFYISFITSWFIRLPLMFYFIYIIKLPVVYVWWITNLQWCIDGILMFIMFENRFKNINLHFTRFVD</sequence>
<evidence type="ECO:0000256" key="2">
    <source>
        <dbReference type="ARBA" id="ARBA00004651"/>
    </source>
</evidence>